<feature type="compositionally biased region" description="Basic and acidic residues" evidence="1">
    <location>
        <begin position="46"/>
        <end position="61"/>
    </location>
</feature>
<dbReference type="Proteomes" id="UP001153269">
    <property type="component" value="Unassembled WGS sequence"/>
</dbReference>
<gene>
    <name evidence="3" type="ORF">PLEPLA_LOCUS14181</name>
</gene>
<name>A0A9N7U800_PLEPL</name>
<evidence type="ECO:0000313" key="3">
    <source>
        <dbReference type="EMBL" id="CAB1426246.1"/>
    </source>
</evidence>
<dbReference type="AlphaFoldDB" id="A0A9N7U800"/>
<comment type="caution">
    <text evidence="3">The sequence shown here is derived from an EMBL/GenBank/DDBJ whole genome shotgun (WGS) entry which is preliminary data.</text>
</comment>
<proteinExistence type="predicted"/>
<feature type="region of interest" description="Disordered" evidence="1">
    <location>
        <begin position="27"/>
        <end position="92"/>
    </location>
</feature>
<organism evidence="3 4">
    <name type="scientific">Pleuronectes platessa</name>
    <name type="common">European plaice</name>
    <dbReference type="NCBI Taxonomy" id="8262"/>
    <lineage>
        <taxon>Eukaryota</taxon>
        <taxon>Metazoa</taxon>
        <taxon>Chordata</taxon>
        <taxon>Craniata</taxon>
        <taxon>Vertebrata</taxon>
        <taxon>Euteleostomi</taxon>
        <taxon>Actinopterygii</taxon>
        <taxon>Neopterygii</taxon>
        <taxon>Teleostei</taxon>
        <taxon>Neoteleostei</taxon>
        <taxon>Acanthomorphata</taxon>
        <taxon>Carangaria</taxon>
        <taxon>Pleuronectiformes</taxon>
        <taxon>Pleuronectoidei</taxon>
        <taxon>Pleuronectidae</taxon>
        <taxon>Pleuronectes</taxon>
    </lineage>
</organism>
<feature type="signal peptide" evidence="2">
    <location>
        <begin position="1"/>
        <end position="27"/>
    </location>
</feature>
<feature type="compositionally biased region" description="Acidic residues" evidence="1">
    <location>
        <begin position="62"/>
        <end position="75"/>
    </location>
</feature>
<evidence type="ECO:0000256" key="2">
    <source>
        <dbReference type="SAM" id="SignalP"/>
    </source>
</evidence>
<dbReference type="EMBL" id="CADEAL010000870">
    <property type="protein sequence ID" value="CAB1426246.1"/>
    <property type="molecule type" value="Genomic_DNA"/>
</dbReference>
<feature type="chain" id="PRO_5040382707" evidence="2">
    <location>
        <begin position="28"/>
        <end position="112"/>
    </location>
</feature>
<evidence type="ECO:0000313" key="4">
    <source>
        <dbReference type="Proteomes" id="UP001153269"/>
    </source>
</evidence>
<sequence>MRDKHRGGCAQRRWLLLLELEVPAAAGCGISPTQGAWGESSPADNEAERSGKKVRDAGGPREEEEEEEEDQEEEERCARCPPDRRATRGEVPHCHGRREHRCLHCDGRESAE</sequence>
<feature type="compositionally biased region" description="Basic and acidic residues" evidence="1">
    <location>
        <begin position="76"/>
        <end position="92"/>
    </location>
</feature>
<reference evidence="3" key="1">
    <citation type="submission" date="2020-03" db="EMBL/GenBank/DDBJ databases">
        <authorList>
            <person name="Weist P."/>
        </authorList>
    </citation>
    <scope>NUCLEOTIDE SEQUENCE</scope>
</reference>
<protein>
    <submittedName>
        <fullName evidence="3">Uncharacterized protein</fullName>
    </submittedName>
</protein>
<evidence type="ECO:0000256" key="1">
    <source>
        <dbReference type="SAM" id="MobiDB-lite"/>
    </source>
</evidence>
<keyword evidence="2" id="KW-0732">Signal</keyword>
<accession>A0A9N7U800</accession>
<keyword evidence="4" id="KW-1185">Reference proteome</keyword>